<dbReference type="PANTHER" id="PTHR23210:SF26">
    <property type="entry name" value="ACTIVATING TRANSCRIPTION FACTOR 7-INTERACTING PROTEIN 1"/>
    <property type="match status" value="1"/>
</dbReference>
<dbReference type="PANTHER" id="PTHR23210">
    <property type="entry name" value="ACTIVATING TRANSCRIPTION FACTOR 7 INTERACTING PROTEIN"/>
    <property type="match status" value="1"/>
</dbReference>
<name>A0A3B3CKR5_ORYME</name>
<dbReference type="GO" id="GO:0006355">
    <property type="term" value="P:regulation of DNA-templated transcription"/>
    <property type="evidence" value="ECO:0007669"/>
    <property type="project" value="TreeGrafter"/>
</dbReference>
<reference evidence="4" key="1">
    <citation type="submission" date="2025-08" db="UniProtKB">
        <authorList>
            <consortium name="Ensembl"/>
        </authorList>
    </citation>
    <scope>IDENTIFICATION</scope>
</reference>
<dbReference type="STRING" id="30732.ENSOMEP00000018458"/>
<protein>
    <submittedName>
        <fullName evidence="4">Activating transcription factor 7 interacting protein 2</fullName>
    </submittedName>
</protein>
<feature type="compositionally biased region" description="Polar residues" evidence="2">
    <location>
        <begin position="7"/>
        <end position="17"/>
    </location>
</feature>
<dbReference type="AlphaFoldDB" id="A0A3B3CKR5"/>
<dbReference type="PaxDb" id="30732-ENSOMEP00000018458"/>
<evidence type="ECO:0000256" key="1">
    <source>
        <dbReference type="SAM" id="Coils"/>
    </source>
</evidence>
<dbReference type="Pfam" id="PF16794">
    <property type="entry name" value="fn3_4"/>
    <property type="match status" value="1"/>
</dbReference>
<proteinExistence type="predicted"/>
<feature type="compositionally biased region" description="Basic residues" evidence="2">
    <location>
        <begin position="18"/>
        <end position="28"/>
    </location>
</feature>
<keyword evidence="1" id="KW-0175">Coiled coil</keyword>
<dbReference type="OrthoDB" id="2434995at2759"/>
<keyword evidence="5" id="KW-1185">Reference proteome</keyword>
<evidence type="ECO:0000313" key="5">
    <source>
        <dbReference type="Proteomes" id="UP000261560"/>
    </source>
</evidence>
<dbReference type="GeneID" id="112146816"/>
<accession>A0A3B3CKR5</accession>
<dbReference type="OMA" id="RRDCRIN"/>
<dbReference type="Ensembl" id="ENSOMET00000027456.1">
    <property type="protein sequence ID" value="ENSOMEP00000018458.1"/>
    <property type="gene ID" value="ENSOMEG00000020168.1"/>
</dbReference>
<reference evidence="4" key="2">
    <citation type="submission" date="2025-09" db="UniProtKB">
        <authorList>
            <consortium name="Ensembl"/>
        </authorList>
    </citation>
    <scope>IDENTIFICATION</scope>
</reference>
<feature type="region of interest" description="Disordered" evidence="2">
    <location>
        <begin position="69"/>
        <end position="89"/>
    </location>
</feature>
<dbReference type="InterPro" id="IPR056565">
    <property type="entry name" value="Fn3_ATF7IP"/>
</dbReference>
<dbReference type="GO" id="GO:0003712">
    <property type="term" value="F:transcription coregulator activity"/>
    <property type="evidence" value="ECO:0007669"/>
    <property type="project" value="TreeGrafter"/>
</dbReference>
<feature type="region of interest" description="Disordered" evidence="2">
    <location>
        <begin position="1"/>
        <end position="33"/>
    </location>
</feature>
<evidence type="ECO:0000256" key="2">
    <source>
        <dbReference type="SAM" id="MobiDB-lite"/>
    </source>
</evidence>
<feature type="region of interest" description="Disordered" evidence="2">
    <location>
        <begin position="162"/>
        <end position="183"/>
    </location>
</feature>
<dbReference type="CTD" id="80063"/>
<dbReference type="InterPro" id="IPR026085">
    <property type="entry name" value="ATF7-int"/>
</dbReference>
<feature type="coiled-coil region" evidence="1">
    <location>
        <begin position="103"/>
        <end position="143"/>
    </location>
</feature>
<dbReference type="KEGG" id="oml:112146816"/>
<feature type="region of interest" description="Disordered" evidence="2">
    <location>
        <begin position="237"/>
        <end position="285"/>
    </location>
</feature>
<feature type="compositionally biased region" description="Basic and acidic residues" evidence="2">
    <location>
        <begin position="261"/>
        <end position="274"/>
    </location>
</feature>
<feature type="compositionally biased region" description="Basic and acidic residues" evidence="2">
    <location>
        <begin position="240"/>
        <end position="252"/>
    </location>
</feature>
<dbReference type="GO" id="GO:0005634">
    <property type="term" value="C:nucleus"/>
    <property type="evidence" value="ECO:0007669"/>
    <property type="project" value="TreeGrafter"/>
</dbReference>
<dbReference type="GO" id="GO:0005667">
    <property type="term" value="C:transcription regulator complex"/>
    <property type="evidence" value="ECO:0007669"/>
    <property type="project" value="TreeGrafter"/>
</dbReference>
<dbReference type="Proteomes" id="UP000261560">
    <property type="component" value="Unplaced"/>
</dbReference>
<organism evidence="4 5">
    <name type="scientific">Oryzias melastigma</name>
    <name type="common">Marine medaka</name>
    <dbReference type="NCBI Taxonomy" id="30732"/>
    <lineage>
        <taxon>Eukaryota</taxon>
        <taxon>Metazoa</taxon>
        <taxon>Chordata</taxon>
        <taxon>Craniata</taxon>
        <taxon>Vertebrata</taxon>
        <taxon>Euteleostomi</taxon>
        <taxon>Actinopterygii</taxon>
        <taxon>Neopterygii</taxon>
        <taxon>Teleostei</taxon>
        <taxon>Neoteleostei</taxon>
        <taxon>Acanthomorphata</taxon>
        <taxon>Ovalentaria</taxon>
        <taxon>Atherinomorphae</taxon>
        <taxon>Beloniformes</taxon>
        <taxon>Adrianichthyidae</taxon>
        <taxon>Oryziinae</taxon>
        <taxon>Oryzias</taxon>
    </lineage>
</organism>
<evidence type="ECO:0000259" key="3">
    <source>
        <dbReference type="Pfam" id="PF16794"/>
    </source>
</evidence>
<feature type="compositionally biased region" description="Basic and acidic residues" evidence="2">
    <location>
        <begin position="164"/>
        <end position="173"/>
    </location>
</feature>
<dbReference type="GeneTree" id="ENSGT00940000173497"/>
<feature type="domain" description="Activating transcription factor 7-interacting protein Fn3" evidence="3">
    <location>
        <begin position="358"/>
        <end position="458"/>
    </location>
</feature>
<feature type="compositionally biased region" description="Polar residues" evidence="2">
    <location>
        <begin position="319"/>
        <end position="333"/>
    </location>
</feature>
<sequence>MPVIPDQVSQTGESSKSVGKHKPAKQATKKPLDTRVNIGRAFGAWRSLKKAKGLQTDPEVAKYLLDLKSSSSPDLPSTEPKGEKKFSQSEVQSLVEKEVQSAVKRKEMELQGLIDNIKEINHEADFESLMQKLQARIDNVSRKADKAFAYLTASQNKCPCPADITRKDPDNRSVETSSHTETLDVKTTKTGEIKHIIDKIRGALEKLHSEKDVLLASVSGLNAEAYPPFLTPYGSSKLKKCPDVKTPEKEEPQQDDETETFEPKAKKIKTEPLEKTSPVEMEQTSCQIVKKETQTEETLEEFDKPEDNLFKIKADPECSSATEGNDGSSDQQELLSYPPLPPVPFPLFLSIEAASYSIPQKVEVNLALIRNPTRLSVLWNVTEVDPGAPPMESYTIFLTMEKVKGSGIFSDWLTYNRVEAKALPMCALIKKYKPGHKVCAAVLGKDAFGRYGPYSEVVAATIPE</sequence>
<feature type="region of interest" description="Disordered" evidence="2">
    <location>
        <begin position="317"/>
        <end position="336"/>
    </location>
</feature>
<evidence type="ECO:0000313" key="4">
    <source>
        <dbReference type="Ensembl" id="ENSOMEP00000018458.1"/>
    </source>
</evidence>
<dbReference type="RefSeq" id="XP_024128597.1">
    <property type="nucleotide sequence ID" value="XM_024272829.2"/>
</dbReference>